<organism evidence="1 2">
    <name type="scientific">Rhizophagus irregularis (strain DAOM 197198w)</name>
    <name type="common">Glomus intraradices</name>
    <dbReference type="NCBI Taxonomy" id="1432141"/>
    <lineage>
        <taxon>Eukaryota</taxon>
        <taxon>Fungi</taxon>
        <taxon>Fungi incertae sedis</taxon>
        <taxon>Mucoromycota</taxon>
        <taxon>Glomeromycotina</taxon>
        <taxon>Glomeromycetes</taxon>
        <taxon>Glomerales</taxon>
        <taxon>Glomeraceae</taxon>
        <taxon>Rhizophagus</taxon>
    </lineage>
</organism>
<dbReference type="Proteomes" id="UP000022910">
    <property type="component" value="Unassembled WGS sequence"/>
</dbReference>
<sequence>MGLSQWSYSLDSHYENSSTISNTCRNILKSCVECIDNIYINAPEILTHENFYFIEIEVPGMNSIIDEFEIELKTLEQQNKKALIIMETLSAFNGVDGIPEQSFNEVREKTRIEFEWSYSTYRHRLELFMPTFNQLIKKIQRKINEINERIERDIVNKVNISEEEIYAVDVVDAVDAVVDAVGNVDVDFEFVDYKEENLDNGDIWRMD</sequence>
<gene>
    <name evidence="1" type="ORF">RirG_260660</name>
</gene>
<dbReference type="EMBL" id="JEMT01029647">
    <property type="protein sequence ID" value="EXX51562.1"/>
    <property type="molecule type" value="Genomic_DNA"/>
</dbReference>
<dbReference type="OrthoDB" id="2378065at2759"/>
<dbReference type="AlphaFoldDB" id="A0A015I3L1"/>
<accession>A0A015I3L1</accession>
<evidence type="ECO:0000313" key="1">
    <source>
        <dbReference type="EMBL" id="EXX51562.1"/>
    </source>
</evidence>
<proteinExistence type="predicted"/>
<evidence type="ECO:0000313" key="2">
    <source>
        <dbReference type="Proteomes" id="UP000022910"/>
    </source>
</evidence>
<protein>
    <submittedName>
        <fullName evidence="1">Uncharacterized protein</fullName>
    </submittedName>
</protein>
<keyword evidence="2" id="KW-1185">Reference proteome</keyword>
<comment type="caution">
    <text evidence="1">The sequence shown here is derived from an EMBL/GenBank/DDBJ whole genome shotgun (WGS) entry which is preliminary data.</text>
</comment>
<reference evidence="1 2" key="1">
    <citation type="submission" date="2014-02" db="EMBL/GenBank/DDBJ databases">
        <title>Single nucleus genome sequencing reveals high similarity among nuclei of an endomycorrhizal fungus.</title>
        <authorList>
            <person name="Lin K."/>
            <person name="Geurts R."/>
            <person name="Zhang Z."/>
            <person name="Limpens E."/>
            <person name="Saunders D.G."/>
            <person name="Mu D."/>
            <person name="Pang E."/>
            <person name="Cao H."/>
            <person name="Cha H."/>
            <person name="Lin T."/>
            <person name="Zhou Q."/>
            <person name="Shang Y."/>
            <person name="Li Y."/>
            <person name="Ivanov S."/>
            <person name="Sharma T."/>
            <person name="Velzen R.V."/>
            <person name="Ruijter N.D."/>
            <person name="Aanen D.K."/>
            <person name="Win J."/>
            <person name="Kamoun S."/>
            <person name="Bisseling T."/>
            <person name="Huang S."/>
        </authorList>
    </citation>
    <scope>NUCLEOTIDE SEQUENCE [LARGE SCALE GENOMIC DNA]</scope>
    <source>
        <strain evidence="2">DAOM197198w</strain>
    </source>
</reference>
<dbReference type="HOGENOM" id="CLU_1327024_0_0_1"/>
<name>A0A015I3L1_RHIIW</name>